<protein>
    <submittedName>
        <fullName evidence="1">Uncharacterized protein</fullName>
    </submittedName>
</protein>
<keyword evidence="2" id="KW-1185">Reference proteome</keyword>
<reference evidence="1 2" key="1">
    <citation type="journal article" date="2012" name="ISME J.">
        <title>Nitrification expanded: discovery, physiology and genomics of a nitrite-oxidizing bacterium from the phylum Chloroflexi.</title>
        <authorList>
            <person name="Sorokin D.Y."/>
            <person name="Lucker S."/>
            <person name="Vejmelkova D."/>
            <person name="Kostrikina N.A."/>
            <person name="Kleerebezem R."/>
            <person name="Rijpstra W.I."/>
            <person name="Damste J.S."/>
            <person name="Le Paslier D."/>
            <person name="Muyzer G."/>
            <person name="Wagner M."/>
            <person name="van Loosdrecht M.C."/>
            <person name="Daims H."/>
        </authorList>
    </citation>
    <scope>NUCLEOTIDE SEQUENCE [LARGE SCALE GENOMIC DNA]</scope>
    <source>
        <strain evidence="2">none</strain>
    </source>
</reference>
<proteinExistence type="predicted"/>
<accession>I4EKH5</accession>
<dbReference type="AlphaFoldDB" id="I4EKH5"/>
<dbReference type="Proteomes" id="UP000004221">
    <property type="component" value="Unassembled WGS sequence"/>
</dbReference>
<evidence type="ECO:0000313" key="2">
    <source>
        <dbReference type="Proteomes" id="UP000004221"/>
    </source>
</evidence>
<comment type="caution">
    <text evidence="1">The sequence shown here is derived from an EMBL/GenBank/DDBJ whole genome shotgun (WGS) entry which is preliminary data.</text>
</comment>
<sequence>MQEKLEAIINKLASPTGGVAADEWGDKRNAISIWAHLMGREGDSVIIRLGESLLRVKADSIEDVQEVPASAASKEEGIEVFLRINETSEVVTSVKQIGKVVQWGHRKGGEVPFALGRPPAPTMVELTDKELLHQQRSFEAWQQKLGLFEKFRIIVPPPNPCTTRNTTVWTLDPGGAIINDGSEGDFCESY</sequence>
<name>I4EKH5_9BACT</name>
<organism evidence="1 2">
    <name type="scientific">Nitrolancea hollandica Lb</name>
    <dbReference type="NCBI Taxonomy" id="1129897"/>
    <lineage>
        <taxon>Bacteria</taxon>
        <taxon>Pseudomonadati</taxon>
        <taxon>Thermomicrobiota</taxon>
        <taxon>Thermomicrobia</taxon>
        <taxon>Sphaerobacterales</taxon>
        <taxon>Sphaerobacterineae</taxon>
        <taxon>Sphaerobacteraceae</taxon>
        <taxon>Nitrolancea</taxon>
    </lineage>
</organism>
<dbReference type="EMBL" id="CAGS01000401">
    <property type="protein sequence ID" value="CCF85187.1"/>
    <property type="molecule type" value="Genomic_DNA"/>
</dbReference>
<gene>
    <name evidence="1" type="ORF">NITHO_460023</name>
</gene>
<evidence type="ECO:0000313" key="1">
    <source>
        <dbReference type="EMBL" id="CCF85187.1"/>
    </source>
</evidence>
<dbReference type="RefSeq" id="WP_008479909.1">
    <property type="nucleotide sequence ID" value="NZ_CAGS01000401.1"/>
</dbReference>